<comment type="function">
    <text evidence="1">VSG forms a coat on the surface of the parasite. The trypanosome evades the immune response of the host by expressing a series of antigenically distinct VSGs from an estimated 1000 VSG genes.</text>
</comment>
<dbReference type="AlphaFoldDB" id="A0A1V0FZ48"/>
<dbReference type="VEuPathDB" id="TriTrypDB:Tb1125.Tb10.v4.0189"/>
<evidence type="ECO:0000256" key="6">
    <source>
        <dbReference type="ARBA" id="ARBA00023136"/>
    </source>
</evidence>
<dbReference type="GO" id="GO:0005886">
    <property type="term" value="C:plasma membrane"/>
    <property type="evidence" value="ECO:0007669"/>
    <property type="project" value="UniProtKB-SubCell"/>
</dbReference>
<dbReference type="InterPro" id="IPR025932">
    <property type="entry name" value="Trypano_VSG_B_N_dom"/>
</dbReference>
<dbReference type="VEuPathDB" id="TriTrypDB:Tb09.v4.0026"/>
<evidence type="ECO:0000256" key="5">
    <source>
        <dbReference type="ARBA" id="ARBA00022729"/>
    </source>
</evidence>
<name>A0A1V0FZ48_9TRYP</name>
<keyword evidence="6" id="KW-0472">Membrane</keyword>
<comment type="subcellular location">
    <subcellularLocation>
        <location evidence="2">Cell membrane</location>
        <topology evidence="2">Lipid-anchor</topology>
        <topology evidence="2">GPI-anchor</topology>
    </subcellularLocation>
</comment>
<evidence type="ECO:0000313" key="13">
    <source>
        <dbReference type="EMBL" id="ARB50565.1"/>
    </source>
</evidence>
<dbReference type="InterPro" id="IPR019609">
    <property type="entry name" value="Variant_surf_glycoprt_trypan_C"/>
</dbReference>
<evidence type="ECO:0000256" key="3">
    <source>
        <dbReference type="ARBA" id="ARBA00022475"/>
    </source>
</evidence>
<evidence type="ECO:0000256" key="1">
    <source>
        <dbReference type="ARBA" id="ARBA00002523"/>
    </source>
</evidence>
<dbReference type="GO" id="GO:0098552">
    <property type="term" value="C:side of membrane"/>
    <property type="evidence" value="ECO:0007669"/>
    <property type="project" value="UniProtKB-KW"/>
</dbReference>
<feature type="region of interest" description="Disordered" evidence="9">
    <location>
        <begin position="113"/>
        <end position="135"/>
    </location>
</feature>
<proteinExistence type="predicted"/>
<keyword evidence="8" id="KW-0449">Lipoprotein</keyword>
<evidence type="ECO:0000259" key="12">
    <source>
        <dbReference type="Pfam" id="PF13206"/>
    </source>
</evidence>
<evidence type="ECO:0000256" key="10">
    <source>
        <dbReference type="SAM" id="SignalP"/>
    </source>
</evidence>
<feature type="compositionally biased region" description="Basic and acidic residues" evidence="9">
    <location>
        <begin position="452"/>
        <end position="463"/>
    </location>
</feature>
<feature type="signal peptide" evidence="10">
    <location>
        <begin position="1"/>
        <end position="23"/>
    </location>
</feature>
<feature type="compositionally biased region" description="Basic and acidic residues" evidence="9">
    <location>
        <begin position="125"/>
        <end position="135"/>
    </location>
</feature>
<evidence type="ECO:0000256" key="4">
    <source>
        <dbReference type="ARBA" id="ARBA00022622"/>
    </source>
</evidence>
<keyword evidence="4" id="KW-0336">GPI-anchor</keyword>
<evidence type="ECO:0000256" key="7">
    <source>
        <dbReference type="ARBA" id="ARBA00023180"/>
    </source>
</evidence>
<dbReference type="EMBL" id="KY404314">
    <property type="protein sequence ID" value="ARB50565.1"/>
    <property type="molecule type" value="Genomic_DNA"/>
</dbReference>
<feature type="domain" description="Trypanosome variant surface glycoprotein B-type N-terminal" evidence="12">
    <location>
        <begin position="11"/>
        <end position="361"/>
    </location>
</feature>
<keyword evidence="3" id="KW-1003">Cell membrane</keyword>
<feature type="region of interest" description="Disordered" evidence="9">
    <location>
        <begin position="423"/>
        <end position="463"/>
    </location>
</feature>
<reference evidence="13" key="1">
    <citation type="submission" date="2016-12" db="EMBL/GenBank/DDBJ databases">
        <title>Extending the VSGnome of Trypanosoma brucei strain TREU927.</title>
        <authorList>
            <person name="Cross G.A."/>
        </authorList>
    </citation>
    <scope>NUCLEOTIDE SEQUENCE</scope>
    <source>
        <strain evidence="13">Tb927.99.182</strain>
    </source>
</reference>
<evidence type="ECO:0000256" key="8">
    <source>
        <dbReference type="ARBA" id="ARBA00023288"/>
    </source>
</evidence>
<accession>A0A1V0FZ48</accession>
<evidence type="ECO:0000256" key="9">
    <source>
        <dbReference type="SAM" id="MobiDB-lite"/>
    </source>
</evidence>
<keyword evidence="7" id="KW-0325">Glycoprotein</keyword>
<dbReference type="Pfam" id="PF10659">
    <property type="entry name" value="Trypan_glycop_C"/>
    <property type="match status" value="1"/>
</dbReference>
<evidence type="ECO:0000256" key="2">
    <source>
        <dbReference type="ARBA" id="ARBA00004609"/>
    </source>
</evidence>
<organism evidence="13">
    <name type="scientific">Trypanosoma brucei</name>
    <dbReference type="NCBI Taxonomy" id="5691"/>
    <lineage>
        <taxon>Eukaryota</taxon>
        <taxon>Discoba</taxon>
        <taxon>Euglenozoa</taxon>
        <taxon>Kinetoplastea</taxon>
        <taxon>Metakinetoplastina</taxon>
        <taxon>Trypanosomatida</taxon>
        <taxon>Trypanosomatidae</taxon>
        <taxon>Trypanosoma</taxon>
    </lineage>
</organism>
<keyword evidence="5 10" id="KW-0732">Signal</keyword>
<dbReference type="Pfam" id="PF13206">
    <property type="entry name" value="VSG_B"/>
    <property type="match status" value="1"/>
</dbReference>
<sequence length="511" mass="55535">MGKGRIILILLLIAAKSLHRAHGTAGDAQNVFLALCNVWRIAKSGSIPAFTTPPDETDYIDILYYNMSAADDKWHALLDTAAPAGTWDKMKVTLGAQQKHFDWTGKWEEWQRQRQHTKPGAKDSNWAKENPRPISKEERARAARALNLTAHIAQQINEQLKAPPTKDGIDLIKKINSALQEAMCGAETKYKFEASTKTCKKVATAITKATDCAKGENGKSIGNDLVCICADGTDNACGARGADTYAKGDSTNDRIEGTAGTCPEKAAVQHLDSEISAAIAQIGALMAQQTQSTSKTVLGKENSASCTDSDANCVDYHTYFSGPDGGLNKVPWIKKLKEAANHYKLYEADKQKRIRLKEQLAALKKAAEYEYNTKGQAAASTIPVQSTTATARKEIACESFNNNETHCPTDSCEYDKTKKECKAKPGSESTAAGTGEKPKEGPSLTGCARHGTKAECDADKKDDKQNCAWRKGKEGEDEKDTEKCRNGSFLLNKKSSMSTDAALMSLVSFYI</sequence>
<evidence type="ECO:0000259" key="11">
    <source>
        <dbReference type="Pfam" id="PF10659"/>
    </source>
</evidence>
<dbReference type="VEuPathDB" id="TriTrypDB:Tb427_000171300"/>
<feature type="domain" description="Trypanosome variant surface glycoprotein C-terminal" evidence="11">
    <location>
        <begin position="397"/>
        <end position="507"/>
    </location>
</feature>
<feature type="chain" id="PRO_5012798580" evidence="10">
    <location>
        <begin position="24"/>
        <end position="511"/>
    </location>
</feature>
<protein>
    <submittedName>
        <fullName evidence="13">Variant surface glycoprotein</fullName>
    </submittedName>
</protein>